<evidence type="ECO:0000313" key="10">
    <source>
        <dbReference type="EMBL" id="AJO25050.1"/>
    </source>
</evidence>
<proteinExistence type="evidence at transcript level"/>
<dbReference type="PANTHER" id="PTHR22600:SF3">
    <property type="entry name" value="BETA-HEXOSAMINIDASE FDL-RELATED"/>
    <property type="match status" value="1"/>
</dbReference>
<keyword evidence="5" id="KW-0325">Glycoprotein</keyword>
<dbReference type="PANTHER" id="PTHR22600">
    <property type="entry name" value="BETA-HEXOSAMINIDASE"/>
    <property type="match status" value="1"/>
</dbReference>
<organism evidence="10">
    <name type="scientific">Nilaparvata lugens</name>
    <name type="common">Brown planthopper</name>
    <dbReference type="NCBI Taxonomy" id="108931"/>
    <lineage>
        <taxon>Eukaryota</taxon>
        <taxon>Metazoa</taxon>
        <taxon>Ecdysozoa</taxon>
        <taxon>Arthropoda</taxon>
        <taxon>Hexapoda</taxon>
        <taxon>Insecta</taxon>
        <taxon>Pterygota</taxon>
        <taxon>Neoptera</taxon>
        <taxon>Paraneoptera</taxon>
        <taxon>Hemiptera</taxon>
        <taxon>Auchenorrhyncha</taxon>
        <taxon>Fulgoroidea</taxon>
        <taxon>Delphacidae</taxon>
        <taxon>Delphacinae</taxon>
        <taxon>Nilaparvata</taxon>
    </lineage>
</organism>
<dbReference type="SUPFAM" id="SSF51445">
    <property type="entry name" value="(Trans)glycosidases"/>
    <property type="match status" value="1"/>
</dbReference>
<feature type="domain" description="Beta-hexosaminidase eukaryotic type N-terminal" evidence="9">
    <location>
        <begin position="237"/>
        <end position="357"/>
    </location>
</feature>
<dbReference type="Gene3D" id="3.30.379.10">
    <property type="entry name" value="Chitobiase/beta-hexosaminidase domain 2-like"/>
    <property type="match status" value="1"/>
</dbReference>
<feature type="domain" description="Glycoside hydrolase family 20 catalytic" evidence="8">
    <location>
        <begin position="381"/>
        <end position="470"/>
    </location>
</feature>
<evidence type="ECO:0000259" key="8">
    <source>
        <dbReference type="Pfam" id="PF00728"/>
    </source>
</evidence>
<dbReference type="InterPro" id="IPR025705">
    <property type="entry name" value="Beta_hexosaminidase_sua/sub"/>
</dbReference>
<keyword evidence="6 10" id="KW-0326">Glycosidase</keyword>
<dbReference type="EC" id="3.2.1.52" evidence="3"/>
<evidence type="ECO:0000256" key="3">
    <source>
        <dbReference type="ARBA" id="ARBA00012663"/>
    </source>
</evidence>
<dbReference type="SUPFAM" id="SSF55545">
    <property type="entry name" value="beta-N-acetylhexosaminidase-like domain"/>
    <property type="match status" value="1"/>
</dbReference>
<feature type="domain" description="Glycoside hydrolase family 20 catalytic" evidence="8">
    <location>
        <begin position="581"/>
        <end position="698"/>
    </location>
</feature>
<evidence type="ECO:0000256" key="6">
    <source>
        <dbReference type="ARBA" id="ARBA00023295"/>
    </source>
</evidence>
<evidence type="ECO:0000256" key="5">
    <source>
        <dbReference type="ARBA" id="ARBA00023180"/>
    </source>
</evidence>
<dbReference type="InterPro" id="IPR017853">
    <property type="entry name" value="GH"/>
</dbReference>
<dbReference type="Pfam" id="PF14845">
    <property type="entry name" value="Glycohydro_20b2"/>
    <property type="match status" value="1"/>
</dbReference>
<evidence type="ECO:0000256" key="1">
    <source>
        <dbReference type="ARBA" id="ARBA00001231"/>
    </source>
</evidence>
<dbReference type="AlphaFoldDB" id="A0A0C5CH60"/>
<dbReference type="GO" id="GO:0016231">
    <property type="term" value="F:beta-N-acetylglucosaminidase activity"/>
    <property type="evidence" value="ECO:0007669"/>
    <property type="project" value="TreeGrafter"/>
</dbReference>
<keyword evidence="7" id="KW-0175">Coiled coil</keyword>
<evidence type="ECO:0000259" key="9">
    <source>
        <dbReference type="Pfam" id="PF14845"/>
    </source>
</evidence>
<sequence>MNVIRIQRRCCAAKGQRTLFPIKYVRKLVHRSRPINDRDGRVCWRFCFELLYSPLDAVFTKVSDSFYSACLTKCNNMNSAIKQCKTAKGIPAILYKGIKFGKDSHTVKGDITWKCLKKNCTFTIKTSSDTSVIHSLTGQHSHETVSYTENDAAPSLEQENEHLKARIKVLEEQWNAAINRSMDLDIRLMELSSCESIVRWTYHCDNHTQLCSRRWLKSDHDVQSLHTCQMSCGIPPIWPLPTGQMKFLNRKTLSFRKNNIKFRLLKAENFNVKRLLIGAADIFLSNLKSMPEVGNVDVKNVDIIVTIIGKTNATELGFDIDESYKLEITANTSSVLVSIKSSTFFGARNALETLSQLIWFDNLIGQYRIVTGLKFEDIPAFNYRGIMLDTGSNFIPIQAIKRTLNAMAMNKLNTLHWHMTNEFSYPFCYSDCMSAMYGAASSNKVYTSENILEIINYAAIRGIRVLLEFNNNLDDIGVIWNSIFDTKNEIEKLKYPEIKHGVAHKHMNENILSHRPYMIHLGRAGINHFNGEFNSYSFGNGIYNDRGMFYNGDYDVENQFNLLPVTTKPLGNLPKELEVSNVVVWCDTVNYFKNISSTFDNRNFIAHVSSESSAKVEEKFLNNGNKVIISHSDVWFLNRLPTWSTVYTHRPWQNYTNKQINKVVGAQVCLWTDNVDENSLDSRLWPNAAAFAEAVWSNSPDIHVELATMRLDAHRLRMVQSGVMAAPIQPQWCSLNPGEYKEDYNVIADNNKTVGIDCLSWANSKTFEPIQDSLKLAARLPPPLPWLAPPLCATRAPPPPARAAASAVSAASSSASPLKRQGIFVQRERGEEIAIPDSPLPQSTPATWAPRRAVLSTQPSKQPVKRRLVFEDEGVLTQSKKRVPEEDSLIVPLLREEEEEVETEDEMQSENFLRLLNSRAEKPWTPLRELEEGLPYPICDVREASNQHRRRIVLKIRVPGLRTTDVYLPERFSRILCTKDIENFKLKCKTLSLFVKHVNAFMTDIKMVKC</sequence>
<evidence type="ECO:0000256" key="4">
    <source>
        <dbReference type="ARBA" id="ARBA00022801"/>
    </source>
</evidence>
<evidence type="ECO:0000256" key="7">
    <source>
        <dbReference type="SAM" id="Coils"/>
    </source>
</evidence>
<dbReference type="InterPro" id="IPR029018">
    <property type="entry name" value="Hex-like_dom2"/>
</dbReference>
<dbReference type="GO" id="GO:0005975">
    <property type="term" value="P:carbohydrate metabolic process"/>
    <property type="evidence" value="ECO:0007669"/>
    <property type="project" value="InterPro"/>
</dbReference>
<accession>A0A0C5CH60</accession>
<dbReference type="Pfam" id="PF00728">
    <property type="entry name" value="Glyco_hydro_20"/>
    <property type="match status" value="2"/>
</dbReference>
<reference evidence="10" key="1">
    <citation type="journal article" date="2015" name="Insect Mol. Biol.">
        <title>Chitinase-like gene family in the brown planthopper, Nilaparvata lugens.</title>
        <authorList>
            <person name="Xi Y."/>
            <person name="Pan P.L."/>
            <person name="Ye Y.X."/>
            <person name="Yu B."/>
            <person name="Xu H.J."/>
            <person name="Zhang C.X."/>
        </authorList>
    </citation>
    <scope>NUCLEOTIDE SEQUENCE</scope>
    <source>
        <strain evidence="10">5</strain>
    </source>
</reference>
<name>A0A0C5CH60_NILLU</name>
<dbReference type="Gene3D" id="3.20.20.80">
    <property type="entry name" value="Glycosidases"/>
    <property type="match status" value="2"/>
</dbReference>
<dbReference type="EMBL" id="KM217125">
    <property type="protein sequence ID" value="AJO25050.1"/>
    <property type="molecule type" value="mRNA"/>
</dbReference>
<comment type="similarity">
    <text evidence="2">Belongs to the glycosyl hydrolase 20 family.</text>
</comment>
<comment type="catalytic activity">
    <reaction evidence="1">
        <text>Hydrolysis of terminal non-reducing N-acetyl-D-hexosamine residues in N-acetyl-beta-D-hexosaminides.</text>
        <dbReference type="EC" id="3.2.1.52"/>
    </reaction>
</comment>
<keyword evidence="4 10" id="KW-0378">Hydrolase</keyword>
<dbReference type="InterPro" id="IPR015883">
    <property type="entry name" value="Glyco_hydro_20_cat"/>
</dbReference>
<dbReference type="OrthoDB" id="428480at2759"/>
<dbReference type="InterPro" id="IPR029019">
    <property type="entry name" value="HEX_eukaryotic_N"/>
</dbReference>
<dbReference type="PRINTS" id="PR00738">
    <property type="entry name" value="GLHYDRLASE20"/>
</dbReference>
<dbReference type="GO" id="GO:0005886">
    <property type="term" value="C:plasma membrane"/>
    <property type="evidence" value="ECO:0007669"/>
    <property type="project" value="TreeGrafter"/>
</dbReference>
<evidence type="ECO:0000256" key="2">
    <source>
        <dbReference type="ARBA" id="ARBA00006285"/>
    </source>
</evidence>
<dbReference type="GO" id="GO:0030203">
    <property type="term" value="P:glycosaminoglycan metabolic process"/>
    <property type="evidence" value="ECO:0007669"/>
    <property type="project" value="TreeGrafter"/>
</dbReference>
<protein>
    <recommendedName>
        <fullName evidence="3">beta-N-acetylhexosaminidase</fullName>
        <ecNumber evidence="3">3.2.1.52</ecNumber>
    </recommendedName>
</protein>
<feature type="coiled-coil region" evidence="7">
    <location>
        <begin position="153"/>
        <end position="180"/>
    </location>
</feature>